<dbReference type="Proteomes" id="UP001592528">
    <property type="component" value="Unassembled WGS sequence"/>
</dbReference>
<evidence type="ECO:0000313" key="3">
    <source>
        <dbReference type="Proteomes" id="UP001592528"/>
    </source>
</evidence>
<organism evidence="2 3">
    <name type="scientific">Streptacidiphilus cavernicola</name>
    <dbReference type="NCBI Taxonomy" id="3342716"/>
    <lineage>
        <taxon>Bacteria</taxon>
        <taxon>Bacillati</taxon>
        <taxon>Actinomycetota</taxon>
        <taxon>Actinomycetes</taxon>
        <taxon>Kitasatosporales</taxon>
        <taxon>Streptomycetaceae</taxon>
        <taxon>Streptacidiphilus</taxon>
    </lineage>
</organism>
<dbReference type="Pfam" id="PF14433">
    <property type="entry name" value="SUKH-3"/>
    <property type="match status" value="1"/>
</dbReference>
<reference evidence="2 3" key="1">
    <citation type="submission" date="2024-09" db="EMBL/GenBank/DDBJ databases">
        <authorList>
            <person name="Lee S.D."/>
        </authorList>
    </citation>
    <scope>NUCLEOTIDE SEQUENCE [LARGE SCALE GENOMIC DNA]</scope>
    <source>
        <strain evidence="2 3">N1-5</strain>
    </source>
</reference>
<feature type="domain" description="S1 motif" evidence="1">
    <location>
        <begin position="14"/>
        <end position="81"/>
    </location>
</feature>
<accession>A0ABV6USW3</accession>
<dbReference type="PROSITE" id="PS50126">
    <property type="entry name" value="S1"/>
    <property type="match status" value="1"/>
</dbReference>
<dbReference type="EMBL" id="JBHEZZ010000015">
    <property type="protein sequence ID" value="MFC1404559.1"/>
    <property type="molecule type" value="Genomic_DNA"/>
</dbReference>
<dbReference type="InterPro" id="IPR025850">
    <property type="entry name" value="SUKH-3"/>
</dbReference>
<comment type="caution">
    <text evidence="2">The sequence shown here is derived from an EMBL/GenBank/DDBJ whole genome shotgun (WGS) entry which is preliminary data.</text>
</comment>
<dbReference type="RefSeq" id="WP_232242141.1">
    <property type="nucleotide sequence ID" value="NZ_JBHEZZ010000015.1"/>
</dbReference>
<name>A0ABV6USW3_9ACTN</name>
<protein>
    <submittedName>
        <fullName evidence="2">SUKH-3 domain-containing protein</fullName>
    </submittedName>
</protein>
<gene>
    <name evidence="2" type="ORF">ACEZDJ_24990</name>
</gene>
<evidence type="ECO:0000313" key="2">
    <source>
        <dbReference type="EMBL" id="MFC1404559.1"/>
    </source>
</evidence>
<sequence>MEEWNRVRGGLRFGQRLSGRVVRVPRPGAMGIFIDVGLPVGGFVDVLLLPVDADRWPREGSVVEFEVWWADERPQLRLKPVDPCFLRDDFDRWQARMRPAWAAERGQPVPVSTSSAATQARVHAWVDATATPLAEADVVTGFSIETEEALRAAGWWPSRRVSVDPWRDALEEDGLVHLHEAAERFLAEFGGLSVSLSGPGITCAKTPFEFDPELCVGEGDRFADWGETIGRDLFPIGELDQGRFFLGIDEHSEIYLVADWIATFGPLKDALEKLVLGVLPQTIATS</sequence>
<keyword evidence="3" id="KW-1185">Reference proteome</keyword>
<proteinExistence type="predicted"/>
<evidence type="ECO:0000259" key="1">
    <source>
        <dbReference type="PROSITE" id="PS50126"/>
    </source>
</evidence>
<dbReference type="InterPro" id="IPR003029">
    <property type="entry name" value="S1_domain"/>
</dbReference>